<comment type="subcellular location">
    <subcellularLocation>
        <location evidence="6">Cell membrane</location>
        <topology evidence="6">Multi-pass membrane protein</topology>
    </subcellularLocation>
    <subcellularLocation>
        <location evidence="1">Membrane</location>
        <topology evidence="1">Multi-pass membrane protein</topology>
    </subcellularLocation>
</comment>
<feature type="region of interest" description="Disordered" evidence="7">
    <location>
        <begin position="333"/>
        <end position="373"/>
    </location>
</feature>
<name>A0AAD7ULI7_9STRA</name>
<evidence type="ECO:0000256" key="7">
    <source>
        <dbReference type="SAM" id="MobiDB-lite"/>
    </source>
</evidence>
<feature type="compositionally biased region" description="Basic and acidic residues" evidence="7">
    <location>
        <begin position="359"/>
        <end position="369"/>
    </location>
</feature>
<dbReference type="Proteomes" id="UP001230188">
    <property type="component" value="Unassembled WGS sequence"/>
</dbReference>
<evidence type="ECO:0000256" key="2">
    <source>
        <dbReference type="ARBA" id="ARBA00007168"/>
    </source>
</evidence>
<feature type="transmembrane region" description="Helical" evidence="6">
    <location>
        <begin position="565"/>
        <end position="591"/>
    </location>
</feature>
<comment type="function">
    <text evidence="6">Choline transporter.</text>
</comment>
<feature type="transmembrane region" description="Helical" evidence="6">
    <location>
        <begin position="98"/>
        <end position="117"/>
    </location>
</feature>
<dbReference type="EMBL" id="JAQMWT010000119">
    <property type="protein sequence ID" value="KAJ8610093.1"/>
    <property type="molecule type" value="Genomic_DNA"/>
</dbReference>
<feature type="transmembrane region" description="Helical" evidence="6">
    <location>
        <begin position="286"/>
        <end position="303"/>
    </location>
</feature>
<dbReference type="PANTHER" id="PTHR12385:SF4">
    <property type="entry name" value="PROTEIN PNS1"/>
    <property type="match status" value="1"/>
</dbReference>
<keyword evidence="4 6" id="KW-1133">Transmembrane helix</keyword>
<keyword evidence="9" id="KW-1185">Reference proteome</keyword>
<keyword evidence="5 6" id="KW-0472">Membrane</keyword>
<evidence type="ECO:0000256" key="5">
    <source>
        <dbReference type="ARBA" id="ARBA00023136"/>
    </source>
</evidence>
<sequence>MLEDEAKEAAAADGAAFTILRNSEEIADVLSQAGEVSRLASDRLLDEEDKSEDLEGDQGAEMHPMMQLTSESISPLCRPIGDGALRPPKAARDAKMRALFVAHCVASFFAPAAWFAAAGESPARGIASWVPTGSTLLVASPLCAATFAALFACLVVAPEPREARIAVARLAYPTALCALAAVAAVVTVASLTDADFVVVGVSSCVPLVSGARAAAAAKRSRGAEPFFDAMLAIVAKFFATARGPVLQLVFVALALQGAHLAAWSAARSDVRRHYCEKSGRDRGGGGAAYVAVEIVLLFSLYWTTQVIRTLVRAVVSGCAMHYLVRVGALEAPATATNGRPTPTNGRRDGYSHHHSGQRRRQEDERRRQEDEDADVDDLLLAHDEALADVANPVALDSRRRGEATSRDDDRARAHRKELIAAARRAESFFIGIALTTSAGSVCRGALACPLAEMVRGLVDLLAASPACRCCARTTIAKAASATRDLAFVHVALHNKAFSSAAHDVARVVDESGVADLLASDPVVPILQTYRSAAGAFAAAFFTALALIHHHGTHDPTVDCQDANLLLLHFVFGFVCFALAIEPVVATLEVFYLGFAQAPQGLASADPIVYRRFARILNRDHAPRVNERVLRPVVAKQQQKNRPHRQEVSL</sequence>
<evidence type="ECO:0000256" key="1">
    <source>
        <dbReference type="ARBA" id="ARBA00004141"/>
    </source>
</evidence>
<gene>
    <name evidence="8" type="ORF">CTAYLR_007094</name>
</gene>
<dbReference type="GO" id="GO:0022857">
    <property type="term" value="F:transmembrane transporter activity"/>
    <property type="evidence" value="ECO:0007669"/>
    <property type="project" value="UniProtKB-UniRule"/>
</dbReference>
<organism evidence="8 9">
    <name type="scientific">Chrysophaeum taylorii</name>
    <dbReference type="NCBI Taxonomy" id="2483200"/>
    <lineage>
        <taxon>Eukaryota</taxon>
        <taxon>Sar</taxon>
        <taxon>Stramenopiles</taxon>
        <taxon>Ochrophyta</taxon>
        <taxon>Pelagophyceae</taxon>
        <taxon>Pelagomonadales</taxon>
        <taxon>Pelagomonadaceae</taxon>
        <taxon>Chrysophaeum</taxon>
    </lineage>
</organism>
<feature type="transmembrane region" description="Helical" evidence="6">
    <location>
        <begin position="137"/>
        <end position="158"/>
    </location>
</feature>
<dbReference type="InterPro" id="IPR007603">
    <property type="entry name" value="Choline_transptr-like"/>
</dbReference>
<feature type="compositionally biased region" description="Acidic residues" evidence="7">
    <location>
        <begin position="45"/>
        <end position="58"/>
    </location>
</feature>
<reference evidence="8" key="1">
    <citation type="submission" date="2023-01" db="EMBL/GenBank/DDBJ databases">
        <title>Metagenome sequencing of chrysophaentin producing Chrysophaeum taylorii.</title>
        <authorList>
            <person name="Davison J."/>
            <person name="Bewley C."/>
        </authorList>
    </citation>
    <scope>NUCLEOTIDE SEQUENCE</scope>
    <source>
        <strain evidence="8">NIES-1699</strain>
    </source>
</reference>
<dbReference type="GO" id="GO:0005886">
    <property type="term" value="C:plasma membrane"/>
    <property type="evidence" value="ECO:0007669"/>
    <property type="project" value="UniProtKB-SubCell"/>
</dbReference>
<dbReference type="AlphaFoldDB" id="A0AAD7ULI7"/>
<accession>A0AAD7ULI7</accession>
<dbReference type="Pfam" id="PF04515">
    <property type="entry name" value="Choline_transpo"/>
    <property type="match status" value="1"/>
</dbReference>
<evidence type="ECO:0000256" key="6">
    <source>
        <dbReference type="RuleBase" id="RU368066"/>
    </source>
</evidence>
<evidence type="ECO:0000256" key="3">
    <source>
        <dbReference type="ARBA" id="ARBA00022692"/>
    </source>
</evidence>
<evidence type="ECO:0000256" key="4">
    <source>
        <dbReference type="ARBA" id="ARBA00022989"/>
    </source>
</evidence>
<comment type="similarity">
    <text evidence="2 6">Belongs to the CTL (choline transporter-like) family.</text>
</comment>
<feature type="transmembrane region" description="Helical" evidence="6">
    <location>
        <begin position="245"/>
        <end position="266"/>
    </location>
</feature>
<proteinExistence type="inferred from homology"/>
<feature type="transmembrane region" description="Helical" evidence="6">
    <location>
        <begin position="170"/>
        <end position="190"/>
    </location>
</feature>
<evidence type="ECO:0000313" key="9">
    <source>
        <dbReference type="Proteomes" id="UP001230188"/>
    </source>
</evidence>
<comment type="caution">
    <text evidence="8">The sequence shown here is derived from an EMBL/GenBank/DDBJ whole genome shotgun (WGS) entry which is preliminary data.</text>
</comment>
<feature type="compositionally biased region" description="Polar residues" evidence="7">
    <location>
        <begin position="334"/>
        <end position="344"/>
    </location>
</feature>
<comment type="caution">
    <text evidence="6">Lacks conserved residue(s) required for the propagation of feature annotation.</text>
</comment>
<feature type="region of interest" description="Disordered" evidence="7">
    <location>
        <begin position="41"/>
        <end position="62"/>
    </location>
</feature>
<keyword evidence="3 6" id="KW-0812">Transmembrane</keyword>
<evidence type="ECO:0000313" key="8">
    <source>
        <dbReference type="EMBL" id="KAJ8610093.1"/>
    </source>
</evidence>
<protein>
    <recommendedName>
        <fullName evidence="6">Choline transporter-like protein</fullName>
    </recommendedName>
</protein>
<dbReference type="PANTHER" id="PTHR12385">
    <property type="entry name" value="CHOLINE TRANSPORTER-LIKE (SLC FAMILY 44)"/>
    <property type="match status" value="1"/>
</dbReference>